<evidence type="ECO:0000313" key="3">
    <source>
        <dbReference type="EMBL" id="GHB54963.1"/>
    </source>
</evidence>
<dbReference type="Proteomes" id="UP000598271">
    <property type="component" value="Unassembled WGS sequence"/>
</dbReference>
<comment type="caution">
    <text evidence="3">The sequence shown here is derived from an EMBL/GenBank/DDBJ whole genome shotgun (WGS) entry which is preliminary data.</text>
</comment>
<keyword evidence="2" id="KW-0472">Membrane</keyword>
<sequence length="77" mass="8584">MDRKETDHEARETKKIGNVLYWIIGIGIVLSILAFVYSFLRHDGDAVPKSDTPSSQVLSDTVAGDRMSDTLATDMQR</sequence>
<dbReference type="EMBL" id="BMXF01000001">
    <property type="protein sequence ID" value="GHB54963.1"/>
    <property type="molecule type" value="Genomic_DNA"/>
</dbReference>
<dbReference type="RefSeq" id="WP_189562782.1">
    <property type="nucleotide sequence ID" value="NZ_BMXF01000001.1"/>
</dbReference>
<evidence type="ECO:0000313" key="4">
    <source>
        <dbReference type="Proteomes" id="UP000598271"/>
    </source>
</evidence>
<accession>A0A8J3G8E0</accession>
<evidence type="ECO:0000256" key="2">
    <source>
        <dbReference type="SAM" id="Phobius"/>
    </source>
</evidence>
<proteinExistence type="predicted"/>
<feature type="transmembrane region" description="Helical" evidence="2">
    <location>
        <begin position="20"/>
        <end position="40"/>
    </location>
</feature>
<gene>
    <name evidence="3" type="ORF">GCM10007390_05110</name>
</gene>
<name>A0A8J3G8E0_9BACT</name>
<dbReference type="AlphaFoldDB" id="A0A8J3G8E0"/>
<keyword evidence="4" id="KW-1185">Reference proteome</keyword>
<feature type="region of interest" description="Disordered" evidence="1">
    <location>
        <begin position="46"/>
        <end position="77"/>
    </location>
</feature>
<reference evidence="3 4" key="1">
    <citation type="journal article" date="2014" name="Int. J. Syst. Evol. Microbiol.">
        <title>Complete genome sequence of Corynebacterium casei LMG S-19264T (=DSM 44701T), isolated from a smear-ripened cheese.</title>
        <authorList>
            <consortium name="US DOE Joint Genome Institute (JGI-PGF)"/>
            <person name="Walter F."/>
            <person name="Albersmeier A."/>
            <person name="Kalinowski J."/>
            <person name="Ruckert C."/>
        </authorList>
    </citation>
    <scope>NUCLEOTIDE SEQUENCE [LARGE SCALE GENOMIC DNA]</scope>
    <source>
        <strain evidence="3 4">KCTC 12866</strain>
    </source>
</reference>
<organism evidence="3 4">
    <name type="scientific">Persicitalea jodogahamensis</name>
    <dbReference type="NCBI Taxonomy" id="402147"/>
    <lineage>
        <taxon>Bacteria</taxon>
        <taxon>Pseudomonadati</taxon>
        <taxon>Bacteroidota</taxon>
        <taxon>Cytophagia</taxon>
        <taxon>Cytophagales</taxon>
        <taxon>Spirosomataceae</taxon>
        <taxon>Persicitalea</taxon>
    </lineage>
</organism>
<evidence type="ECO:0000256" key="1">
    <source>
        <dbReference type="SAM" id="MobiDB-lite"/>
    </source>
</evidence>
<keyword evidence="2" id="KW-1133">Transmembrane helix</keyword>
<protein>
    <submittedName>
        <fullName evidence="3">Uncharacterized protein</fullName>
    </submittedName>
</protein>
<keyword evidence="2" id="KW-0812">Transmembrane</keyword>